<reference evidence="2" key="1">
    <citation type="journal article" date="2020" name="Nature">
        <title>Giant virus diversity and host interactions through global metagenomics.</title>
        <authorList>
            <person name="Schulz F."/>
            <person name="Roux S."/>
            <person name="Paez-Espino D."/>
            <person name="Jungbluth S."/>
            <person name="Walsh D.A."/>
            <person name="Denef V.J."/>
            <person name="McMahon K.D."/>
            <person name="Konstantinidis K.T."/>
            <person name="Eloe-Fadrosh E.A."/>
            <person name="Kyrpides N.C."/>
            <person name="Woyke T."/>
        </authorList>
    </citation>
    <scope>NUCLEOTIDE SEQUENCE</scope>
    <source>
        <strain evidence="2">GVMAG-M-3300023174-24</strain>
    </source>
</reference>
<evidence type="ECO:0000313" key="2">
    <source>
        <dbReference type="EMBL" id="QHT17127.1"/>
    </source>
</evidence>
<accession>A0A6C0DKR8</accession>
<feature type="compositionally biased region" description="Basic residues" evidence="1">
    <location>
        <begin position="14"/>
        <end position="39"/>
    </location>
</feature>
<organism evidence="2">
    <name type="scientific">viral metagenome</name>
    <dbReference type="NCBI Taxonomy" id="1070528"/>
    <lineage>
        <taxon>unclassified sequences</taxon>
        <taxon>metagenomes</taxon>
        <taxon>organismal metagenomes</taxon>
    </lineage>
</organism>
<feature type="region of interest" description="Disordered" evidence="1">
    <location>
        <begin position="1"/>
        <end position="49"/>
    </location>
</feature>
<evidence type="ECO:0000256" key="1">
    <source>
        <dbReference type="SAM" id="MobiDB-lite"/>
    </source>
</evidence>
<proteinExistence type="predicted"/>
<name>A0A6C0DKR8_9ZZZZ</name>
<dbReference type="AlphaFoldDB" id="A0A6C0DKR8"/>
<sequence>MGVLNVQRCNTGGKKTKRNLRSRRFEKRKSVKSNKHNKKYIGGDNDENV</sequence>
<dbReference type="EMBL" id="MN739631">
    <property type="protein sequence ID" value="QHT17127.1"/>
    <property type="molecule type" value="Genomic_DNA"/>
</dbReference>
<protein>
    <submittedName>
        <fullName evidence="2">Uncharacterized protein</fullName>
    </submittedName>
</protein>